<name>A0A6I9QQ96_ELAGV</name>
<dbReference type="OrthoDB" id="1932925at2759"/>
<evidence type="ECO:0000256" key="2">
    <source>
        <dbReference type="ARBA" id="ARBA00007727"/>
    </source>
</evidence>
<reference evidence="12" key="1">
    <citation type="submission" date="2025-08" db="UniProtKB">
        <authorList>
            <consortium name="RefSeq"/>
        </authorList>
    </citation>
    <scope>IDENTIFICATION</scope>
</reference>
<evidence type="ECO:0000313" key="12">
    <source>
        <dbReference type="RefSeq" id="XP_010912275.1"/>
    </source>
</evidence>
<dbReference type="Pfam" id="PF13839">
    <property type="entry name" value="PC-Esterase"/>
    <property type="match status" value="1"/>
</dbReference>
<feature type="chain" id="PRO_5026699412" evidence="8">
    <location>
        <begin position="25"/>
        <end position="388"/>
    </location>
</feature>
<keyword evidence="8" id="KW-0732">Signal</keyword>
<keyword evidence="7" id="KW-0472">Membrane</keyword>
<dbReference type="KEGG" id="egu:105038240"/>
<comment type="subcellular location">
    <subcellularLocation>
        <location evidence="1">Golgi apparatus membrane</location>
        <topology evidence="1">Single-pass type II membrane protein</topology>
    </subcellularLocation>
</comment>
<dbReference type="PANTHER" id="PTHR32285:SF155">
    <property type="entry name" value="PROTEIN TRICHOME BIREFRINGENCE-LIKE 36"/>
    <property type="match status" value="1"/>
</dbReference>
<feature type="domain" description="Trichome birefringence-like N-terminal" evidence="10">
    <location>
        <begin position="64"/>
        <end position="115"/>
    </location>
</feature>
<evidence type="ECO:0000259" key="9">
    <source>
        <dbReference type="Pfam" id="PF13839"/>
    </source>
</evidence>
<dbReference type="AlphaFoldDB" id="A0A6I9QQ96"/>
<evidence type="ECO:0000256" key="5">
    <source>
        <dbReference type="ARBA" id="ARBA00022989"/>
    </source>
</evidence>
<evidence type="ECO:0000259" key="10">
    <source>
        <dbReference type="Pfam" id="PF14416"/>
    </source>
</evidence>
<sequence length="388" mass="45232">MAGKQTVQTSSLFFLWLTTLSVVSKNFYFTPCLANLDMNSIEWTEEREDDEANEIQSQHTMSRDCDLSAGKWVFDASYPLYNPDCPYIINQVSCQRNGRPDLDYEKWRWQPQQCSIPRFNALDFLGRIRKKRVMLVGDSIMRSQWESLVCMVEAVIPNERKLVSSYGPTIAFHAVDFQASIEFSWAPLLVELREEAYHKKVLYLDSIEENAKYWRGVDVLVFDSAHWWTHSGKWSSWDYYKEGDRLFTGLNPMVAYEKGLTTWAKWVDLNLDPRRTRVIFRSVSPQHSRDNGWQCYRQREPRVFLGHRPRVPWQLVVLREALKKTSFPVYLLDVTSMSALRRDGHPSIYGRAADAQGRQEAAGRTSDCSHWCLPGVPDAWNEMLYALL</sequence>
<dbReference type="InParanoid" id="A0A6I9QQ96"/>
<evidence type="ECO:0000313" key="11">
    <source>
        <dbReference type="Proteomes" id="UP000504607"/>
    </source>
</evidence>
<comment type="similarity">
    <text evidence="2">Belongs to the PC-esterase family. TBL subfamily.</text>
</comment>
<dbReference type="Pfam" id="PF14416">
    <property type="entry name" value="PMR5N"/>
    <property type="match status" value="1"/>
</dbReference>
<organism evidence="11 12">
    <name type="scientific">Elaeis guineensis var. tenera</name>
    <name type="common">Oil palm</name>
    <dbReference type="NCBI Taxonomy" id="51953"/>
    <lineage>
        <taxon>Eukaryota</taxon>
        <taxon>Viridiplantae</taxon>
        <taxon>Streptophyta</taxon>
        <taxon>Embryophyta</taxon>
        <taxon>Tracheophyta</taxon>
        <taxon>Spermatophyta</taxon>
        <taxon>Magnoliopsida</taxon>
        <taxon>Liliopsida</taxon>
        <taxon>Arecaceae</taxon>
        <taxon>Arecoideae</taxon>
        <taxon>Cocoseae</taxon>
        <taxon>Elaeidinae</taxon>
        <taxon>Elaeis</taxon>
    </lineage>
</organism>
<dbReference type="InterPro" id="IPR025846">
    <property type="entry name" value="TBL_N"/>
</dbReference>
<dbReference type="Proteomes" id="UP000504607">
    <property type="component" value="Chromosome 2"/>
</dbReference>
<gene>
    <name evidence="12" type="primary">LOC105038240</name>
</gene>
<proteinExistence type="inferred from homology"/>
<dbReference type="InterPro" id="IPR026057">
    <property type="entry name" value="TBL_C"/>
</dbReference>
<keyword evidence="11" id="KW-1185">Reference proteome</keyword>
<evidence type="ECO:0000256" key="1">
    <source>
        <dbReference type="ARBA" id="ARBA00004323"/>
    </source>
</evidence>
<dbReference type="RefSeq" id="XP_010912275.1">
    <property type="nucleotide sequence ID" value="XM_010913973.3"/>
</dbReference>
<keyword evidence="3" id="KW-0812">Transmembrane</keyword>
<evidence type="ECO:0000256" key="6">
    <source>
        <dbReference type="ARBA" id="ARBA00023034"/>
    </source>
</evidence>
<dbReference type="GO" id="GO:1990538">
    <property type="term" value="F:xylan O-acetyltransferase activity"/>
    <property type="evidence" value="ECO:0007669"/>
    <property type="project" value="UniProtKB-ARBA"/>
</dbReference>
<evidence type="ECO:0000256" key="7">
    <source>
        <dbReference type="ARBA" id="ARBA00023136"/>
    </source>
</evidence>
<evidence type="ECO:0000256" key="3">
    <source>
        <dbReference type="ARBA" id="ARBA00022692"/>
    </source>
</evidence>
<keyword evidence="4" id="KW-0735">Signal-anchor</keyword>
<evidence type="ECO:0000256" key="8">
    <source>
        <dbReference type="SAM" id="SignalP"/>
    </source>
</evidence>
<keyword evidence="6" id="KW-0333">Golgi apparatus</keyword>
<dbReference type="GeneID" id="105038240"/>
<accession>A0A6I9QQ96</accession>
<protein>
    <submittedName>
        <fullName evidence="12">Protein trichome birefringence-like 36</fullName>
    </submittedName>
</protein>
<dbReference type="InterPro" id="IPR029962">
    <property type="entry name" value="TBL"/>
</dbReference>
<feature type="domain" description="Trichome birefringence-like C-terminal" evidence="9">
    <location>
        <begin position="116"/>
        <end position="386"/>
    </location>
</feature>
<dbReference type="PANTHER" id="PTHR32285">
    <property type="entry name" value="PROTEIN TRICHOME BIREFRINGENCE-LIKE 9-RELATED"/>
    <property type="match status" value="1"/>
</dbReference>
<evidence type="ECO:0000256" key="4">
    <source>
        <dbReference type="ARBA" id="ARBA00022968"/>
    </source>
</evidence>
<dbReference type="GO" id="GO:0000139">
    <property type="term" value="C:Golgi membrane"/>
    <property type="evidence" value="ECO:0007669"/>
    <property type="project" value="UniProtKB-SubCell"/>
</dbReference>
<keyword evidence="5" id="KW-1133">Transmembrane helix</keyword>
<feature type="signal peptide" evidence="8">
    <location>
        <begin position="1"/>
        <end position="24"/>
    </location>
</feature>